<evidence type="ECO:0000256" key="4">
    <source>
        <dbReference type="ARBA" id="ARBA00023054"/>
    </source>
</evidence>
<evidence type="ECO:0000313" key="9">
    <source>
        <dbReference type="EMBL" id="GMH27810.1"/>
    </source>
</evidence>
<evidence type="ECO:0000256" key="5">
    <source>
        <dbReference type="ARBA" id="ARBA00023163"/>
    </source>
</evidence>
<comment type="subcellular location">
    <subcellularLocation>
        <location evidence="1">Nucleus</location>
    </subcellularLocation>
</comment>
<evidence type="ECO:0000256" key="1">
    <source>
        <dbReference type="ARBA" id="ARBA00004123"/>
    </source>
</evidence>
<dbReference type="GO" id="GO:0016592">
    <property type="term" value="C:mediator complex"/>
    <property type="evidence" value="ECO:0007669"/>
    <property type="project" value="InterPro"/>
</dbReference>
<proteinExistence type="inferred from homology"/>
<keyword evidence="10" id="KW-1185">Reference proteome</keyword>
<dbReference type="InterPro" id="IPR021640">
    <property type="entry name" value="Mediator_Med28"/>
</dbReference>
<evidence type="ECO:0000256" key="6">
    <source>
        <dbReference type="ARBA" id="ARBA00023242"/>
    </source>
</evidence>
<dbReference type="InterPro" id="IPR034456">
    <property type="entry name" value="MED28"/>
</dbReference>
<reference evidence="9" key="1">
    <citation type="submission" date="2023-05" db="EMBL/GenBank/DDBJ databases">
        <title>Nepenthes gracilis genome sequencing.</title>
        <authorList>
            <person name="Fukushima K."/>
        </authorList>
    </citation>
    <scope>NUCLEOTIDE SEQUENCE</scope>
    <source>
        <strain evidence="9">SING2019-196</strain>
    </source>
</reference>
<evidence type="ECO:0000256" key="2">
    <source>
        <dbReference type="ARBA" id="ARBA00005571"/>
    </source>
</evidence>
<sequence length="527" mass="58877">MTDRYQMVDQPLSADLPPQSAPQPQVPSTGDDMVACVMALEAALLPCLPARELQAIDRSSHPSHQIDVERHARDFMEAAKKLQLYFIGLQRENQPSKVEMLKMDIATMEEELKIKTEIIKKQEQLIQGWRRELKDQLDKHNAELEKVIKVSARIICKSIGSFKSVATQSSCNEVELCRAGSISTIAKFLQLSHHKHSFLSDKAYNILLTTASEKNDIELLLQIFKYLLVSSESLGSQSYLNLAKAFAYTSDCIPLLTFVTEVLELAFQRRAVVMNRILYAFSEYRLTNKAVMIYNHMKILKFKLDLVTYNAIFGILGRASHTDDLAVDKIIKVGVGLVHLEQAEDCYHSMQAYLTSARAYSLLAVVLYHTGEFSAKWVDAEREWQARRVQTAQSSALKVPNADASQHSLKDGAMLMGCPFPYNKHGNQSPENFGFVPYQLPSIQNQPIPSIIQGHGFNLNIIPPEHLLKQLVLSATVHVDIATSVGKNFGFVSIGGWNISLARTASRVIGGGIAGGFIVKTLRTRFL</sequence>
<dbReference type="Gene3D" id="1.25.40.10">
    <property type="entry name" value="Tetratricopeptide repeat domain"/>
    <property type="match status" value="1"/>
</dbReference>
<feature type="coiled-coil region" evidence="7">
    <location>
        <begin position="105"/>
        <end position="150"/>
    </location>
</feature>
<evidence type="ECO:0000313" key="10">
    <source>
        <dbReference type="Proteomes" id="UP001279734"/>
    </source>
</evidence>
<evidence type="ECO:0000256" key="7">
    <source>
        <dbReference type="SAM" id="Coils"/>
    </source>
</evidence>
<evidence type="ECO:0000256" key="3">
    <source>
        <dbReference type="ARBA" id="ARBA00023015"/>
    </source>
</evidence>
<dbReference type="GO" id="GO:0006355">
    <property type="term" value="P:regulation of DNA-templated transcription"/>
    <property type="evidence" value="ECO:0007669"/>
    <property type="project" value="InterPro"/>
</dbReference>
<dbReference type="InterPro" id="IPR011990">
    <property type="entry name" value="TPR-like_helical_dom_sf"/>
</dbReference>
<keyword evidence="4 7" id="KW-0175">Coiled coil</keyword>
<feature type="region of interest" description="Disordered" evidence="8">
    <location>
        <begin position="1"/>
        <end position="29"/>
    </location>
</feature>
<dbReference type="PANTHER" id="PTHR39117">
    <property type="entry name" value="MEDIATOR OF RNA POLYMERASE II TRANSCRIPTION SUBUNIT 28"/>
    <property type="match status" value="1"/>
</dbReference>
<accession>A0AAD3Y518</accession>
<protein>
    <submittedName>
        <fullName evidence="9">Uncharacterized protein</fullName>
    </submittedName>
</protein>
<keyword evidence="5" id="KW-0804">Transcription</keyword>
<comment type="similarity">
    <text evidence="2">Belongs to the Mediator complex subunit 28 family.</text>
</comment>
<dbReference type="PANTHER" id="PTHR39117:SF1">
    <property type="entry name" value="MEDIATOR OF RNA POLYMERASE II TRANSCRIPTION SUBUNIT 28"/>
    <property type="match status" value="1"/>
</dbReference>
<keyword evidence="6" id="KW-0539">Nucleus</keyword>
<gene>
    <name evidence="9" type="ORF">Nepgr_029653</name>
</gene>
<dbReference type="AlphaFoldDB" id="A0AAD3Y518"/>
<dbReference type="Proteomes" id="UP001279734">
    <property type="component" value="Unassembled WGS sequence"/>
</dbReference>
<dbReference type="EMBL" id="BSYO01000033">
    <property type="protein sequence ID" value="GMH27810.1"/>
    <property type="molecule type" value="Genomic_DNA"/>
</dbReference>
<name>A0AAD3Y518_NEPGR</name>
<comment type="caution">
    <text evidence="9">The sequence shown here is derived from an EMBL/GenBank/DDBJ whole genome shotgun (WGS) entry which is preliminary data.</text>
</comment>
<dbReference type="Pfam" id="PF11594">
    <property type="entry name" value="Med28"/>
    <property type="match status" value="1"/>
</dbReference>
<evidence type="ECO:0000256" key="8">
    <source>
        <dbReference type="SAM" id="MobiDB-lite"/>
    </source>
</evidence>
<keyword evidence="3" id="KW-0805">Transcription regulation</keyword>
<organism evidence="9 10">
    <name type="scientific">Nepenthes gracilis</name>
    <name type="common">Slender pitcher plant</name>
    <dbReference type="NCBI Taxonomy" id="150966"/>
    <lineage>
        <taxon>Eukaryota</taxon>
        <taxon>Viridiplantae</taxon>
        <taxon>Streptophyta</taxon>
        <taxon>Embryophyta</taxon>
        <taxon>Tracheophyta</taxon>
        <taxon>Spermatophyta</taxon>
        <taxon>Magnoliopsida</taxon>
        <taxon>eudicotyledons</taxon>
        <taxon>Gunneridae</taxon>
        <taxon>Pentapetalae</taxon>
        <taxon>Caryophyllales</taxon>
        <taxon>Nepenthaceae</taxon>
        <taxon>Nepenthes</taxon>
    </lineage>
</organism>